<dbReference type="PANTHER" id="PTHR12196:SF2">
    <property type="entry name" value="DIPHTHINE--AMMONIA LIGASE"/>
    <property type="match status" value="1"/>
</dbReference>
<dbReference type="InterPro" id="IPR014729">
    <property type="entry name" value="Rossmann-like_a/b/a_fold"/>
</dbReference>
<evidence type="ECO:0000256" key="9">
    <source>
        <dbReference type="ARBA" id="ARBA00048108"/>
    </source>
</evidence>
<dbReference type="PANTHER" id="PTHR12196">
    <property type="entry name" value="DOMAIN OF UNKNOWN FUNCTION 71 DUF71 -CONTAINING PROTEIN"/>
    <property type="match status" value="1"/>
</dbReference>
<dbReference type="FunFam" id="3.40.50.620:FF:000145">
    <property type="entry name" value="ATP-binding domain containing protein"/>
    <property type="match status" value="1"/>
</dbReference>
<evidence type="ECO:0000256" key="2">
    <source>
        <dbReference type="ARBA" id="ARBA00012089"/>
    </source>
</evidence>
<dbReference type="GO" id="GO:0017183">
    <property type="term" value="P:protein histidyl modification to diphthamide"/>
    <property type="evidence" value="ECO:0007669"/>
    <property type="project" value="TreeGrafter"/>
</dbReference>
<evidence type="ECO:0000256" key="5">
    <source>
        <dbReference type="ARBA" id="ARBA00022741"/>
    </source>
</evidence>
<keyword evidence="6" id="KW-0067">ATP-binding</keyword>
<accession>A0A896WDC9</accession>
<name>A0A896WDC9_9MICR</name>
<dbReference type="AlphaFoldDB" id="A0A896WDC9"/>
<evidence type="ECO:0000256" key="3">
    <source>
        <dbReference type="ARBA" id="ARBA00018426"/>
    </source>
</evidence>
<evidence type="ECO:0000313" key="11">
    <source>
        <dbReference type="EMBL" id="QSE03614.1"/>
    </source>
</evidence>
<dbReference type="InterPro" id="IPR030662">
    <property type="entry name" value="DPH6/MJ0570"/>
</dbReference>
<dbReference type="EMBL" id="MW052343">
    <property type="protein sequence ID" value="QSE03614.1"/>
    <property type="molecule type" value="Genomic_DNA"/>
</dbReference>
<dbReference type="Gene3D" id="3.40.50.620">
    <property type="entry name" value="HUPs"/>
    <property type="match status" value="1"/>
</dbReference>
<dbReference type="EC" id="6.3.1.14" evidence="2"/>
<sequence length="266" mass="29103">MDFVGLVSGGKDSIFNIMCSVCEGHRLVCVANLRPGDEKEVDSYMYQSVGCGLVPAIAECMGVPLHQRVLSGAPKELGLEYCPVDGDEVEDLFLLLKEAKAKHPSLEAVSVGAILSQYQHNRVKSVCARLGLRVLAYLYQKDCGALLETMIACGIDAVLIKTGLPSTEKEILLTGLGEAAPRLRQLECEYGTNICGEGGEYETIVLDCPLYSKKLVIDDARIVTHRERLYSSVYYAVPLRWHLEEKPVSACSLGEVIPLIKKLLQA</sequence>
<evidence type="ECO:0000256" key="8">
    <source>
        <dbReference type="ARBA" id="ARBA00031552"/>
    </source>
</evidence>
<dbReference type="NCBIfam" id="TIGR00290">
    <property type="entry name" value="MJ0570_dom"/>
    <property type="match status" value="1"/>
</dbReference>
<proteinExistence type="predicted"/>
<evidence type="ECO:0000256" key="4">
    <source>
        <dbReference type="ARBA" id="ARBA00022598"/>
    </source>
</evidence>
<evidence type="ECO:0000259" key="10">
    <source>
        <dbReference type="Pfam" id="PF01902"/>
    </source>
</evidence>
<dbReference type="GO" id="GO:0017178">
    <property type="term" value="F:diphthine-ammonia ligase activity"/>
    <property type="evidence" value="ECO:0007669"/>
    <property type="project" value="UniProtKB-EC"/>
</dbReference>
<dbReference type="Pfam" id="PF01902">
    <property type="entry name" value="Diphthami_syn_2"/>
    <property type="match status" value="1"/>
</dbReference>
<organism evidence="11">
    <name type="scientific">Metchnikovella dogieli</name>
    <dbReference type="NCBI Taxonomy" id="2804710"/>
    <lineage>
        <taxon>Eukaryota</taxon>
        <taxon>Fungi</taxon>
        <taxon>Fungi incertae sedis</taxon>
        <taxon>Microsporidia</taxon>
        <taxon>Metchnikovellidae</taxon>
        <taxon>Metchnikovella</taxon>
    </lineage>
</organism>
<dbReference type="InterPro" id="IPR002761">
    <property type="entry name" value="Diphthami_syn_dom"/>
</dbReference>
<dbReference type="SUPFAM" id="SSF52402">
    <property type="entry name" value="Adenine nucleotide alpha hydrolases-like"/>
    <property type="match status" value="1"/>
</dbReference>
<evidence type="ECO:0000256" key="7">
    <source>
        <dbReference type="ARBA" id="ARBA00029814"/>
    </source>
</evidence>
<dbReference type="GO" id="GO:0005524">
    <property type="term" value="F:ATP binding"/>
    <property type="evidence" value="ECO:0007669"/>
    <property type="project" value="UniProtKB-KW"/>
</dbReference>
<feature type="domain" description="Diphthamide synthase" evidence="10">
    <location>
        <begin position="4"/>
        <end position="233"/>
    </location>
</feature>
<dbReference type="FunFam" id="3.90.1490.10:FF:000001">
    <property type="entry name" value="Diphthine--ammonia ligase"/>
    <property type="match status" value="1"/>
</dbReference>
<evidence type="ECO:0000256" key="6">
    <source>
        <dbReference type="ARBA" id="ARBA00022840"/>
    </source>
</evidence>
<keyword evidence="5" id="KW-0547">Nucleotide-binding</keyword>
<keyword evidence="4 11" id="KW-0436">Ligase</keyword>
<protein>
    <recommendedName>
        <fullName evidence="3">Diphthine--ammonia ligase</fullName>
        <ecNumber evidence="2">6.3.1.14</ecNumber>
    </recommendedName>
    <alternativeName>
        <fullName evidence="7">Diphthamide synthase</fullName>
    </alternativeName>
    <alternativeName>
        <fullName evidence="8">Diphthamide synthetase</fullName>
    </alternativeName>
</protein>
<dbReference type="Gene3D" id="3.90.1490.10">
    <property type="entry name" value="putative n-type atp pyrophosphatase, domain 2"/>
    <property type="match status" value="1"/>
</dbReference>
<dbReference type="CDD" id="cd01994">
    <property type="entry name" value="AANH_PF0828-like"/>
    <property type="match status" value="1"/>
</dbReference>
<reference evidence="11" key="1">
    <citation type="journal article" date="2021" name="Parasitol. Res.">
        <title>Evolutionary relationships of Metchnikovella dogieli Paskerova et al., 2016 (Microsporidia: Metchnikovellidae) revealed by multigene phylogenetic analysis.</title>
        <authorList>
            <person name="Nassonova E.S."/>
            <person name="Bondarenko N.I."/>
            <person name="Paskerova G.G."/>
            <person name="Kovacikova M."/>
            <person name="Frolova E.V."/>
            <person name="Smirnov A.V."/>
        </authorList>
    </citation>
    <scope>NUCLEOTIDE SEQUENCE</scope>
    <source>
        <strain evidence="11">WSBS2016</strain>
    </source>
</reference>
<comment type="catalytic activity">
    <reaction evidence="9">
        <text>diphthine-[translation elongation factor 2] + NH4(+) + ATP = diphthamide-[translation elongation factor 2] + AMP + diphosphate + H(+)</text>
        <dbReference type="Rhea" id="RHEA:19753"/>
        <dbReference type="Rhea" id="RHEA-COMP:10172"/>
        <dbReference type="Rhea" id="RHEA-COMP:10174"/>
        <dbReference type="ChEBI" id="CHEBI:15378"/>
        <dbReference type="ChEBI" id="CHEBI:16692"/>
        <dbReference type="ChEBI" id="CHEBI:28938"/>
        <dbReference type="ChEBI" id="CHEBI:30616"/>
        <dbReference type="ChEBI" id="CHEBI:33019"/>
        <dbReference type="ChEBI" id="CHEBI:82696"/>
        <dbReference type="ChEBI" id="CHEBI:456215"/>
        <dbReference type="EC" id="6.3.1.14"/>
    </reaction>
</comment>
<evidence type="ECO:0000256" key="1">
    <source>
        <dbReference type="ARBA" id="ARBA00005156"/>
    </source>
</evidence>
<comment type="pathway">
    <text evidence="1">Protein modification; peptidyl-diphthamide biosynthesis.</text>
</comment>